<comment type="subcellular location">
    <subcellularLocation>
        <location evidence="1">Nucleus</location>
    </subcellularLocation>
</comment>
<dbReference type="Pfam" id="PF16019">
    <property type="entry name" value="CSRNP_N"/>
    <property type="match status" value="1"/>
</dbReference>
<dbReference type="Ensembl" id="ENSDCDT00010060966.1">
    <property type="protein sequence ID" value="ENSDCDP00010050543.1"/>
    <property type="gene ID" value="ENSDCDG00010029948.1"/>
</dbReference>
<evidence type="ECO:0000256" key="4">
    <source>
        <dbReference type="ARBA" id="ARBA00023015"/>
    </source>
</evidence>
<evidence type="ECO:0000313" key="11">
    <source>
        <dbReference type="Ensembl" id="ENSDCDP00010050543.1"/>
    </source>
</evidence>
<reference evidence="11 12" key="1">
    <citation type="submission" date="2020-06" db="EMBL/GenBank/DDBJ databases">
        <authorList>
            <consortium name="Wellcome Sanger Institute Data Sharing"/>
        </authorList>
    </citation>
    <scope>NUCLEOTIDE SEQUENCE [LARGE SCALE GENOMIC DNA]</scope>
</reference>
<sequence length="509" mass="56794">PVTASSLCGRKYSEVDGSSPCTLLQTFDDVSASDSGNSSDSINTPTTEFIPSSILKRKKRVCVRSVSFDGVTVYYFCRRQGFTSVPTQGGSSLGMSNRHSWVRRFTLGEFAKEQERGHRDMLRDHLKAERLNAIRLKLTQNGTVDSLEADSLTVDDILEEDIDLDNTEVDEYFFLQPLTTRKRRALLRASGVRRIDNEEKHELRAIRVSREECGCNCQGYCHPERCACSLAGIKCQVDRMSFPCGCSKDGCGNAAGRIEFNPVRVRTHFMHTLMQLELERSQEQQQQPDNIRAGNGYHGDSLLVQSQHRAECEMMETPSNQFHSEQHLQQEYEVEDDDDDDDDEEEDEEEEETDEEDDDSTSVSCPSDSSTQSLSGSDVDEEDEEDDRWQVSGEGVSSRPSSPSASSLQPLSSLPSFTDALRDAEGPGLTSYYFNPSTQYYQTGTGNYSPGSVSDLTYSSYEAPSDHMTSNYPSLVYTSDTTNPDYTTLNQTTNNAASSHTDCSYPSPN</sequence>
<dbReference type="GO" id="GO:0043565">
    <property type="term" value="F:sequence-specific DNA binding"/>
    <property type="evidence" value="ECO:0007669"/>
    <property type="project" value="TreeGrafter"/>
</dbReference>
<reference evidence="11" key="3">
    <citation type="submission" date="2025-09" db="UniProtKB">
        <authorList>
            <consortium name="Ensembl"/>
        </authorList>
    </citation>
    <scope>IDENTIFICATION</scope>
</reference>
<evidence type="ECO:0000256" key="2">
    <source>
        <dbReference type="ARBA" id="ARBA00008548"/>
    </source>
</evidence>
<evidence type="ECO:0000256" key="7">
    <source>
        <dbReference type="ARBA" id="ARBA00023163"/>
    </source>
</evidence>
<proteinExistence type="inferred from homology"/>
<keyword evidence="8" id="KW-0539">Nucleus</keyword>
<dbReference type="Proteomes" id="UP000694580">
    <property type="component" value="Chromosome 5"/>
</dbReference>
<evidence type="ECO:0000256" key="8">
    <source>
        <dbReference type="ARBA" id="ARBA00023242"/>
    </source>
</evidence>
<organism evidence="11 12">
    <name type="scientific">Denticeps clupeoides</name>
    <name type="common">denticle herring</name>
    <dbReference type="NCBI Taxonomy" id="299321"/>
    <lineage>
        <taxon>Eukaryota</taxon>
        <taxon>Metazoa</taxon>
        <taxon>Chordata</taxon>
        <taxon>Craniata</taxon>
        <taxon>Vertebrata</taxon>
        <taxon>Euteleostomi</taxon>
        <taxon>Actinopterygii</taxon>
        <taxon>Neopterygii</taxon>
        <taxon>Teleostei</taxon>
        <taxon>Clupei</taxon>
        <taxon>Clupeiformes</taxon>
        <taxon>Denticipitoidei</taxon>
        <taxon>Denticipitidae</taxon>
        <taxon>Denticeps</taxon>
    </lineage>
</organism>
<accession>A0AAY4DYR0</accession>
<keyword evidence="5" id="KW-0238">DNA-binding</keyword>
<keyword evidence="3" id="KW-0053">Apoptosis</keyword>
<protein>
    <recommendedName>
        <fullName evidence="10">Cysteine/serine-rich nuclear protein N-terminal domain-containing protein</fullName>
    </recommendedName>
</protein>
<dbReference type="GO" id="GO:0005634">
    <property type="term" value="C:nucleus"/>
    <property type="evidence" value="ECO:0007669"/>
    <property type="project" value="UniProtKB-SubCell"/>
</dbReference>
<dbReference type="PANTHER" id="PTHR13580:SF13">
    <property type="entry name" value="CYSTEINE_SERINE-RICH NUCLEAR PROTEIN 3"/>
    <property type="match status" value="1"/>
</dbReference>
<dbReference type="InterPro" id="IPR023260">
    <property type="entry name" value="Cys/Ser-rich_nuc_prot"/>
</dbReference>
<dbReference type="InterPro" id="IPR031972">
    <property type="entry name" value="CSRNP_N"/>
</dbReference>
<feature type="compositionally biased region" description="Acidic residues" evidence="9">
    <location>
        <begin position="378"/>
        <end position="387"/>
    </location>
</feature>
<evidence type="ECO:0000313" key="12">
    <source>
        <dbReference type="Proteomes" id="UP000694580"/>
    </source>
</evidence>
<gene>
    <name evidence="11" type="primary">CSRNP3</name>
</gene>
<feature type="region of interest" description="Disordered" evidence="9">
    <location>
        <begin position="331"/>
        <end position="509"/>
    </location>
</feature>
<comment type="similarity">
    <text evidence="2">Belongs to the AXUD1 family.</text>
</comment>
<evidence type="ECO:0000256" key="3">
    <source>
        <dbReference type="ARBA" id="ARBA00022703"/>
    </source>
</evidence>
<keyword evidence="6" id="KW-0010">Activator</keyword>
<feature type="compositionally biased region" description="Low complexity" evidence="9">
    <location>
        <begin position="397"/>
        <end position="416"/>
    </location>
</feature>
<feature type="compositionally biased region" description="Low complexity" evidence="9">
    <location>
        <begin position="361"/>
        <end position="377"/>
    </location>
</feature>
<evidence type="ECO:0000259" key="10">
    <source>
        <dbReference type="Pfam" id="PF16019"/>
    </source>
</evidence>
<keyword evidence="7" id="KW-0804">Transcription</keyword>
<dbReference type="GeneTree" id="ENSGT00950000183072"/>
<keyword evidence="4" id="KW-0805">Transcription regulation</keyword>
<name>A0AAY4DYR0_9TELE</name>
<dbReference type="PRINTS" id="PR02031">
    <property type="entry name" value="CYSSERRICHNP"/>
</dbReference>
<feature type="region of interest" description="Disordered" evidence="9">
    <location>
        <begin position="280"/>
        <end position="299"/>
    </location>
</feature>
<evidence type="ECO:0000256" key="5">
    <source>
        <dbReference type="ARBA" id="ARBA00023125"/>
    </source>
</evidence>
<dbReference type="AlphaFoldDB" id="A0AAY4DYR0"/>
<dbReference type="GO" id="GO:0000981">
    <property type="term" value="F:DNA-binding transcription factor activity, RNA polymerase II-specific"/>
    <property type="evidence" value="ECO:0007669"/>
    <property type="project" value="TreeGrafter"/>
</dbReference>
<evidence type="ECO:0000256" key="9">
    <source>
        <dbReference type="SAM" id="MobiDB-lite"/>
    </source>
</evidence>
<reference evidence="11" key="2">
    <citation type="submission" date="2025-08" db="UniProtKB">
        <authorList>
            <consortium name="Ensembl"/>
        </authorList>
    </citation>
    <scope>IDENTIFICATION</scope>
</reference>
<feature type="domain" description="Cysteine/serine-rich nuclear protein N-terminal" evidence="10">
    <location>
        <begin position="64"/>
        <end position="280"/>
    </location>
</feature>
<feature type="compositionally biased region" description="Acidic residues" evidence="9">
    <location>
        <begin position="332"/>
        <end position="360"/>
    </location>
</feature>
<dbReference type="GO" id="GO:0006915">
    <property type="term" value="P:apoptotic process"/>
    <property type="evidence" value="ECO:0007669"/>
    <property type="project" value="UniProtKB-KW"/>
</dbReference>
<feature type="compositionally biased region" description="Polar residues" evidence="9">
    <location>
        <begin position="432"/>
        <end position="509"/>
    </location>
</feature>
<dbReference type="PANTHER" id="PTHR13580">
    <property type="entry name" value="TGF-BETA INDUCED APOPTOSIS PROTEIN"/>
    <property type="match status" value="1"/>
</dbReference>
<evidence type="ECO:0000256" key="1">
    <source>
        <dbReference type="ARBA" id="ARBA00004123"/>
    </source>
</evidence>
<evidence type="ECO:0000256" key="6">
    <source>
        <dbReference type="ARBA" id="ARBA00023159"/>
    </source>
</evidence>
<keyword evidence="12" id="KW-1185">Reference proteome</keyword>